<evidence type="ECO:0000313" key="2">
    <source>
        <dbReference type="EMBL" id="AYC28625.1"/>
    </source>
</evidence>
<keyword evidence="1" id="KW-0472">Membrane</keyword>
<keyword evidence="1" id="KW-0812">Transmembrane</keyword>
<dbReference type="RefSeq" id="WP_119882370.1">
    <property type="nucleotide sequence ID" value="NZ_CP032418.1"/>
</dbReference>
<dbReference type="KEGG" id="paek:D3873_01595"/>
<feature type="transmembrane region" description="Helical" evidence="1">
    <location>
        <begin position="54"/>
        <end position="75"/>
    </location>
</feature>
<dbReference type="AlphaFoldDB" id="A0A385YPI5"/>
<dbReference type="Proteomes" id="UP000265725">
    <property type="component" value="Chromosome"/>
</dbReference>
<reference evidence="3" key="1">
    <citation type="submission" date="2018-09" db="EMBL/GenBank/DDBJ databases">
        <authorList>
            <person name="Zhu H."/>
        </authorList>
    </citation>
    <scope>NUCLEOTIDE SEQUENCE [LARGE SCALE GENOMIC DNA]</scope>
    <source>
        <strain evidence="3">K2R23-3</strain>
    </source>
</reference>
<accession>A0A385YPI5</accession>
<dbReference type="PANTHER" id="PTHR32251">
    <property type="entry name" value="3-OXO-5-ALPHA-STEROID 4-DEHYDROGENASE"/>
    <property type="match status" value="1"/>
</dbReference>
<dbReference type="PANTHER" id="PTHR32251:SF17">
    <property type="entry name" value="STEROID 5-ALPHA REDUCTASE C-TERMINAL DOMAIN-CONTAINING PROTEIN"/>
    <property type="match status" value="1"/>
</dbReference>
<keyword evidence="3" id="KW-1185">Reference proteome</keyword>
<dbReference type="Pfam" id="PF06966">
    <property type="entry name" value="DUF1295"/>
    <property type="match status" value="1"/>
</dbReference>
<name>A0A385YPI5_9BACL</name>
<dbReference type="EMBL" id="CP032418">
    <property type="protein sequence ID" value="AYC28625.1"/>
    <property type="molecule type" value="Genomic_DNA"/>
</dbReference>
<dbReference type="GO" id="GO:0016020">
    <property type="term" value="C:membrane"/>
    <property type="evidence" value="ECO:0007669"/>
    <property type="project" value="TreeGrafter"/>
</dbReference>
<feature type="transmembrane region" description="Helical" evidence="1">
    <location>
        <begin position="131"/>
        <end position="150"/>
    </location>
</feature>
<gene>
    <name evidence="2" type="ORF">D3873_01595</name>
</gene>
<organism evidence="2 3">
    <name type="scientific">Paenisporosarcina cavernae</name>
    <dbReference type="NCBI Taxonomy" id="2320858"/>
    <lineage>
        <taxon>Bacteria</taxon>
        <taxon>Bacillati</taxon>
        <taxon>Bacillota</taxon>
        <taxon>Bacilli</taxon>
        <taxon>Bacillales</taxon>
        <taxon>Caryophanaceae</taxon>
        <taxon>Paenisporosarcina</taxon>
    </lineage>
</organism>
<evidence type="ECO:0000313" key="3">
    <source>
        <dbReference type="Proteomes" id="UP000265725"/>
    </source>
</evidence>
<protein>
    <submittedName>
        <fullName evidence="2">DUF1295 domain-containing protein</fullName>
    </submittedName>
</protein>
<dbReference type="Gene3D" id="1.20.120.1630">
    <property type="match status" value="1"/>
</dbReference>
<feature type="transmembrane region" description="Helical" evidence="1">
    <location>
        <begin position="6"/>
        <end position="22"/>
    </location>
</feature>
<sequence>MVVLYAVIAIFLFMTFVWMIAVKKDNYSIVDIVWGMTFMVTTAVVLLYSQEFNVVSWTIAILVYIWGIRLSYYLFKRNAGKPEDYRYQAMRKNWGDQVKLRAYRRVFLLQGAISLILSLAIFIGITQSDDIISLIPLYIGVVVWIIGFFFESVGDAQLRNFIDKPENKGKVMTEGLWKYTRHPNYFGEATMWYGISFVASSVPCGWLSFISPILLTILLLKISGVPLLEKKNAQKPGYAEYARKTSVFVPMPPKN</sequence>
<feature type="transmembrane region" description="Helical" evidence="1">
    <location>
        <begin position="209"/>
        <end position="228"/>
    </location>
</feature>
<evidence type="ECO:0000256" key="1">
    <source>
        <dbReference type="SAM" id="Phobius"/>
    </source>
</evidence>
<feature type="transmembrane region" description="Helical" evidence="1">
    <location>
        <begin position="106"/>
        <end position="125"/>
    </location>
</feature>
<keyword evidence="1" id="KW-1133">Transmembrane helix</keyword>
<proteinExistence type="predicted"/>
<dbReference type="OrthoDB" id="9779233at2"/>
<dbReference type="PROSITE" id="PS50244">
    <property type="entry name" value="S5A_REDUCTASE"/>
    <property type="match status" value="1"/>
</dbReference>
<feature type="transmembrane region" description="Helical" evidence="1">
    <location>
        <begin position="29"/>
        <end position="48"/>
    </location>
</feature>
<dbReference type="InterPro" id="IPR010721">
    <property type="entry name" value="UstE-like"/>
</dbReference>